<evidence type="ECO:0000256" key="10">
    <source>
        <dbReference type="ARBA" id="ARBA00037626"/>
    </source>
</evidence>
<dbReference type="InterPro" id="IPR028871">
    <property type="entry name" value="BlueCu_1_BS"/>
</dbReference>
<evidence type="ECO:0000256" key="12">
    <source>
        <dbReference type="SAM" id="SignalP"/>
    </source>
</evidence>
<dbReference type="EMBL" id="JAYKXN010000004">
    <property type="protein sequence ID" value="KAK7294086.1"/>
    <property type="molecule type" value="Genomic_DNA"/>
</dbReference>
<evidence type="ECO:0000256" key="7">
    <source>
        <dbReference type="ARBA" id="ARBA00023157"/>
    </source>
</evidence>
<keyword evidence="8" id="KW-0325">Glycoprotein</keyword>
<dbReference type="PANTHER" id="PTHR33021:SF494">
    <property type="entry name" value="BLUE COPPER PROTEIN"/>
    <property type="match status" value="1"/>
</dbReference>
<comment type="similarity">
    <text evidence="9">Belongs to the early nodulin-like (ENODL) family.</text>
</comment>
<evidence type="ECO:0000256" key="4">
    <source>
        <dbReference type="ARBA" id="ARBA00022729"/>
    </source>
</evidence>
<feature type="signal peptide" evidence="12">
    <location>
        <begin position="1"/>
        <end position="23"/>
    </location>
</feature>
<keyword evidence="5" id="KW-0186">Copper</keyword>
<keyword evidence="2" id="KW-0536">Nodulation</keyword>
<reference evidence="14 15" key="1">
    <citation type="submission" date="2024-01" db="EMBL/GenBank/DDBJ databases">
        <title>The genomes of 5 underutilized Papilionoideae crops provide insights into root nodulation and disease resistance.</title>
        <authorList>
            <person name="Yuan L."/>
        </authorList>
    </citation>
    <scope>NUCLEOTIDE SEQUENCE [LARGE SCALE GENOMIC DNA]</scope>
    <source>
        <strain evidence="14">LY-2023</strain>
        <tissue evidence="14">Leaf</tissue>
    </source>
</reference>
<dbReference type="GO" id="GO:0009055">
    <property type="term" value="F:electron transfer activity"/>
    <property type="evidence" value="ECO:0007669"/>
    <property type="project" value="InterPro"/>
</dbReference>
<evidence type="ECO:0000259" key="13">
    <source>
        <dbReference type="PROSITE" id="PS51485"/>
    </source>
</evidence>
<comment type="subcellular location">
    <subcellularLocation>
        <location evidence="1">Endomembrane system</location>
    </subcellularLocation>
</comment>
<dbReference type="Pfam" id="PF02298">
    <property type="entry name" value="Cu_bind_like"/>
    <property type="match status" value="1"/>
</dbReference>
<dbReference type="Gene3D" id="2.60.40.420">
    <property type="entry name" value="Cupredoxins - blue copper proteins"/>
    <property type="match status" value="1"/>
</dbReference>
<dbReference type="PROSITE" id="PS00196">
    <property type="entry name" value="COPPER_BLUE"/>
    <property type="match status" value="1"/>
</dbReference>
<dbReference type="PROSITE" id="PS51485">
    <property type="entry name" value="PHYTOCYANIN"/>
    <property type="match status" value="1"/>
</dbReference>
<accession>A0AAN9J9D0</accession>
<dbReference type="GO" id="GO:0012505">
    <property type="term" value="C:endomembrane system"/>
    <property type="evidence" value="ECO:0007669"/>
    <property type="project" value="UniProtKB-SubCell"/>
</dbReference>
<sequence>MNKMSTAIGGVVAILMLLQYAEAQTLHLVGSDIGWRVPPDNSTYLEWASDNNFAIGDILMFNFTNGHNVIEVSEGSYNSCSSSNPIGRTFNIGPVNITLDRNGQHYYICGIGQHCSNGQRLAIDVSGSPSSATPPTSTATPPPLSSSALTSFPTLCFPLFFLFPLITIMF</sequence>
<dbReference type="GO" id="GO:0005886">
    <property type="term" value="C:plasma membrane"/>
    <property type="evidence" value="ECO:0007669"/>
    <property type="project" value="TreeGrafter"/>
</dbReference>
<protein>
    <recommendedName>
        <fullName evidence="13">Phytocyanin domain-containing protein</fullName>
    </recommendedName>
</protein>
<keyword evidence="7" id="KW-1015">Disulfide bond</keyword>
<keyword evidence="15" id="KW-1185">Reference proteome</keyword>
<dbReference type="GO" id="GO:0046872">
    <property type="term" value="F:metal ion binding"/>
    <property type="evidence" value="ECO:0007669"/>
    <property type="project" value="UniProtKB-KW"/>
</dbReference>
<keyword evidence="6 11" id="KW-0472">Membrane</keyword>
<organism evidence="14 15">
    <name type="scientific">Clitoria ternatea</name>
    <name type="common">Butterfly pea</name>
    <dbReference type="NCBI Taxonomy" id="43366"/>
    <lineage>
        <taxon>Eukaryota</taxon>
        <taxon>Viridiplantae</taxon>
        <taxon>Streptophyta</taxon>
        <taxon>Embryophyta</taxon>
        <taxon>Tracheophyta</taxon>
        <taxon>Spermatophyta</taxon>
        <taxon>Magnoliopsida</taxon>
        <taxon>eudicotyledons</taxon>
        <taxon>Gunneridae</taxon>
        <taxon>Pentapetalae</taxon>
        <taxon>rosids</taxon>
        <taxon>fabids</taxon>
        <taxon>Fabales</taxon>
        <taxon>Fabaceae</taxon>
        <taxon>Papilionoideae</taxon>
        <taxon>50 kb inversion clade</taxon>
        <taxon>NPAAA clade</taxon>
        <taxon>indigoferoid/millettioid clade</taxon>
        <taxon>Phaseoleae</taxon>
        <taxon>Clitoria</taxon>
    </lineage>
</organism>
<dbReference type="InterPro" id="IPR003245">
    <property type="entry name" value="Phytocyanin_dom"/>
</dbReference>
<name>A0AAN9J9D0_CLITE</name>
<comment type="function">
    <text evidence="10">May act as a carbohydrate transporter.</text>
</comment>
<evidence type="ECO:0000256" key="9">
    <source>
        <dbReference type="ARBA" id="ARBA00035011"/>
    </source>
</evidence>
<dbReference type="AlphaFoldDB" id="A0AAN9J9D0"/>
<evidence type="ECO:0000313" key="14">
    <source>
        <dbReference type="EMBL" id="KAK7294086.1"/>
    </source>
</evidence>
<dbReference type="SUPFAM" id="SSF49503">
    <property type="entry name" value="Cupredoxins"/>
    <property type="match status" value="1"/>
</dbReference>
<evidence type="ECO:0000256" key="2">
    <source>
        <dbReference type="ARBA" id="ARBA00022458"/>
    </source>
</evidence>
<proteinExistence type="inferred from homology"/>
<dbReference type="InterPro" id="IPR008972">
    <property type="entry name" value="Cupredoxin"/>
</dbReference>
<evidence type="ECO:0000256" key="11">
    <source>
        <dbReference type="SAM" id="Phobius"/>
    </source>
</evidence>
<feature type="chain" id="PRO_5042880499" description="Phytocyanin domain-containing protein" evidence="12">
    <location>
        <begin position="24"/>
        <end position="170"/>
    </location>
</feature>
<feature type="transmembrane region" description="Helical" evidence="11">
    <location>
        <begin position="148"/>
        <end position="168"/>
    </location>
</feature>
<comment type="caution">
    <text evidence="14">The sequence shown here is derived from an EMBL/GenBank/DDBJ whole genome shotgun (WGS) entry which is preliminary data.</text>
</comment>
<keyword evidence="11" id="KW-1133">Transmembrane helix</keyword>
<evidence type="ECO:0000256" key="6">
    <source>
        <dbReference type="ARBA" id="ARBA00023136"/>
    </source>
</evidence>
<dbReference type="GO" id="GO:0009877">
    <property type="term" value="P:nodulation"/>
    <property type="evidence" value="ECO:0007669"/>
    <property type="project" value="UniProtKB-KW"/>
</dbReference>
<dbReference type="InterPro" id="IPR039391">
    <property type="entry name" value="Phytocyanin-like"/>
</dbReference>
<keyword evidence="3" id="KW-0479">Metal-binding</keyword>
<keyword evidence="11" id="KW-0812">Transmembrane</keyword>
<dbReference type="PANTHER" id="PTHR33021">
    <property type="entry name" value="BLUE COPPER PROTEIN"/>
    <property type="match status" value="1"/>
</dbReference>
<evidence type="ECO:0000256" key="5">
    <source>
        <dbReference type="ARBA" id="ARBA00023008"/>
    </source>
</evidence>
<gene>
    <name evidence="14" type="ORF">RJT34_16969</name>
</gene>
<evidence type="ECO:0000256" key="3">
    <source>
        <dbReference type="ARBA" id="ARBA00022723"/>
    </source>
</evidence>
<evidence type="ECO:0000313" key="15">
    <source>
        <dbReference type="Proteomes" id="UP001359559"/>
    </source>
</evidence>
<keyword evidence="4 12" id="KW-0732">Signal</keyword>
<evidence type="ECO:0000256" key="8">
    <source>
        <dbReference type="ARBA" id="ARBA00023180"/>
    </source>
</evidence>
<evidence type="ECO:0000256" key="1">
    <source>
        <dbReference type="ARBA" id="ARBA00004308"/>
    </source>
</evidence>
<dbReference type="FunFam" id="2.60.40.420:FF:000034">
    <property type="entry name" value="Cupredoxin superfamily protein"/>
    <property type="match status" value="1"/>
</dbReference>
<dbReference type="Proteomes" id="UP001359559">
    <property type="component" value="Unassembled WGS sequence"/>
</dbReference>
<feature type="domain" description="Phytocyanin" evidence="13">
    <location>
        <begin position="25"/>
        <end position="127"/>
    </location>
</feature>